<dbReference type="InterPro" id="IPR051697">
    <property type="entry name" value="Patched_domain-protein"/>
</dbReference>
<dbReference type="PANTHER" id="PTHR10796">
    <property type="entry name" value="PATCHED-RELATED"/>
    <property type="match status" value="1"/>
</dbReference>
<reference evidence="8 9" key="1">
    <citation type="submission" date="2019-05" db="EMBL/GenBank/DDBJ databases">
        <title>Another draft genome of Portunus trituberculatus and its Hox gene families provides insights of decapod evolution.</title>
        <authorList>
            <person name="Jeong J.-H."/>
            <person name="Song I."/>
            <person name="Kim S."/>
            <person name="Choi T."/>
            <person name="Kim D."/>
            <person name="Ryu S."/>
            <person name="Kim W."/>
        </authorList>
    </citation>
    <scope>NUCLEOTIDE SEQUENCE [LARGE SCALE GENOMIC DNA]</scope>
    <source>
        <tissue evidence="8">Muscle</tissue>
    </source>
</reference>
<feature type="transmembrane region" description="Helical" evidence="6">
    <location>
        <begin position="258"/>
        <end position="281"/>
    </location>
</feature>
<dbReference type="SUPFAM" id="SSF82866">
    <property type="entry name" value="Multidrug efflux transporter AcrB transmembrane domain"/>
    <property type="match status" value="1"/>
</dbReference>
<dbReference type="Gene3D" id="1.20.1640.10">
    <property type="entry name" value="Multidrug efflux transporter AcrB transmembrane domain"/>
    <property type="match status" value="1"/>
</dbReference>
<dbReference type="AlphaFoldDB" id="A0A5B7E873"/>
<evidence type="ECO:0000256" key="3">
    <source>
        <dbReference type="ARBA" id="ARBA00022692"/>
    </source>
</evidence>
<dbReference type="InterPro" id="IPR004869">
    <property type="entry name" value="MMPL_dom"/>
</dbReference>
<dbReference type="Proteomes" id="UP000324222">
    <property type="component" value="Unassembled WGS sequence"/>
</dbReference>
<feature type="transmembrane region" description="Helical" evidence="6">
    <location>
        <begin position="211"/>
        <end position="237"/>
    </location>
</feature>
<feature type="domain" description="SSD" evidence="7">
    <location>
        <begin position="193"/>
        <end position="316"/>
    </location>
</feature>
<evidence type="ECO:0000259" key="7">
    <source>
        <dbReference type="PROSITE" id="PS50156"/>
    </source>
</evidence>
<keyword evidence="5 6" id="KW-0472">Membrane</keyword>
<evidence type="ECO:0000256" key="6">
    <source>
        <dbReference type="SAM" id="Phobius"/>
    </source>
</evidence>
<sequence>MKNEEYFPNVGEEGTLYFGIMNMTAELPNIEALIKKLNESEYVSEIDSWYLKYKKYWEKQDYIVPDPEETEEDFLDQLGMFLYSPSGSQYRVKNFFFESPFSCTEPATQVLASSIEYKHQVMSDPREQIRAMDDVKSIVRNSNISGYVQPFARAYSGWETNKIIEKELYQNMGLAMLVVLLVTLVLIANVVASIMVLVCVIFTLVDVAALMHWWGLTIDTVSCIDLVLAIGLCVDYAAHVAHTFMTKTGSRDQRVRQAVQTIGPAVLNGGFSTFLAFIFLANSDSHVFITFFKIFFAVVLYGLFHGLVFLPVLLSLVGPAAYPNAGSSLQHSPHEVDELCSHPPQLSNHIYQEVVEEKRL</sequence>
<dbReference type="EMBL" id="VSRR010002208">
    <property type="protein sequence ID" value="MPC30182.1"/>
    <property type="molecule type" value="Genomic_DNA"/>
</dbReference>
<organism evidence="8 9">
    <name type="scientific">Portunus trituberculatus</name>
    <name type="common">Swimming crab</name>
    <name type="synonym">Neptunus trituberculatus</name>
    <dbReference type="NCBI Taxonomy" id="210409"/>
    <lineage>
        <taxon>Eukaryota</taxon>
        <taxon>Metazoa</taxon>
        <taxon>Ecdysozoa</taxon>
        <taxon>Arthropoda</taxon>
        <taxon>Crustacea</taxon>
        <taxon>Multicrustacea</taxon>
        <taxon>Malacostraca</taxon>
        <taxon>Eumalacostraca</taxon>
        <taxon>Eucarida</taxon>
        <taxon>Decapoda</taxon>
        <taxon>Pleocyemata</taxon>
        <taxon>Brachyura</taxon>
        <taxon>Eubrachyura</taxon>
        <taxon>Portunoidea</taxon>
        <taxon>Portunidae</taxon>
        <taxon>Portuninae</taxon>
        <taxon>Portunus</taxon>
    </lineage>
</organism>
<dbReference type="PANTHER" id="PTHR10796:SF130">
    <property type="entry name" value="PATCHED DOMAIN-CONTAINING PROTEIN 3-LIKE PROTEIN"/>
    <property type="match status" value="1"/>
</dbReference>
<evidence type="ECO:0000256" key="4">
    <source>
        <dbReference type="ARBA" id="ARBA00022989"/>
    </source>
</evidence>
<accession>A0A5B7E873</accession>
<evidence type="ECO:0000313" key="9">
    <source>
        <dbReference type="Proteomes" id="UP000324222"/>
    </source>
</evidence>
<keyword evidence="9" id="KW-1185">Reference proteome</keyword>
<dbReference type="PROSITE" id="PS50156">
    <property type="entry name" value="SSD"/>
    <property type="match status" value="1"/>
</dbReference>
<comment type="caution">
    <text evidence="8">The sequence shown here is derived from an EMBL/GenBank/DDBJ whole genome shotgun (WGS) entry which is preliminary data.</text>
</comment>
<keyword evidence="3 6" id="KW-0812">Transmembrane</keyword>
<evidence type="ECO:0000256" key="5">
    <source>
        <dbReference type="ARBA" id="ARBA00023136"/>
    </source>
</evidence>
<name>A0A5B7E873_PORTR</name>
<feature type="transmembrane region" description="Helical" evidence="6">
    <location>
        <begin position="287"/>
        <end position="314"/>
    </location>
</feature>
<protein>
    <submittedName>
        <fullName evidence="8">Niemann-Pick C1 protein</fullName>
    </submittedName>
</protein>
<feature type="transmembrane region" description="Helical" evidence="6">
    <location>
        <begin position="172"/>
        <end position="205"/>
    </location>
</feature>
<dbReference type="Pfam" id="PF03176">
    <property type="entry name" value="MMPL"/>
    <property type="match status" value="1"/>
</dbReference>
<evidence type="ECO:0000256" key="1">
    <source>
        <dbReference type="ARBA" id="ARBA00004141"/>
    </source>
</evidence>
<evidence type="ECO:0000256" key="2">
    <source>
        <dbReference type="ARBA" id="ARBA00005585"/>
    </source>
</evidence>
<proteinExistence type="inferred from homology"/>
<comment type="similarity">
    <text evidence="2">Belongs to the patched family.</text>
</comment>
<comment type="subcellular location">
    <subcellularLocation>
        <location evidence="1">Membrane</location>
        <topology evidence="1">Multi-pass membrane protein</topology>
    </subcellularLocation>
</comment>
<gene>
    <name evidence="8" type="primary">NPC1_4</name>
    <name evidence="8" type="ORF">E2C01_023442</name>
</gene>
<dbReference type="GO" id="GO:0016020">
    <property type="term" value="C:membrane"/>
    <property type="evidence" value="ECO:0007669"/>
    <property type="project" value="UniProtKB-SubCell"/>
</dbReference>
<dbReference type="InterPro" id="IPR000731">
    <property type="entry name" value="SSD"/>
</dbReference>
<keyword evidence="4 6" id="KW-1133">Transmembrane helix</keyword>
<evidence type="ECO:0000313" key="8">
    <source>
        <dbReference type="EMBL" id="MPC30182.1"/>
    </source>
</evidence>
<dbReference type="OrthoDB" id="6510177at2759"/>